<protein>
    <recommendedName>
        <fullName evidence="4">Invasion associated locus B family protein</fullName>
    </recommendedName>
</protein>
<evidence type="ECO:0008006" key="4">
    <source>
        <dbReference type="Google" id="ProtNLM"/>
    </source>
</evidence>
<accession>A0A2N0D1B2</accession>
<reference evidence="2 3" key="1">
    <citation type="submission" date="2017-11" db="EMBL/GenBank/DDBJ databases">
        <authorList>
            <person name="Han C.G."/>
        </authorList>
    </citation>
    <scope>NUCLEOTIDE SEQUENCE [LARGE SCALE GENOMIC DNA]</scope>
    <source>
        <strain evidence="2 3">HCNT1</strain>
    </source>
</reference>
<feature type="signal peptide" evidence="1">
    <location>
        <begin position="1"/>
        <end position="20"/>
    </location>
</feature>
<dbReference type="AlphaFoldDB" id="A0A2N0D1B2"/>
<proteinExistence type="predicted"/>
<evidence type="ECO:0000313" key="3">
    <source>
        <dbReference type="Proteomes" id="UP000232164"/>
    </source>
</evidence>
<dbReference type="RefSeq" id="WP_100772854.1">
    <property type="nucleotide sequence ID" value="NZ_PIQN01000025.1"/>
</dbReference>
<dbReference type="Gene3D" id="2.60.40.1880">
    <property type="entry name" value="Invasion associated locus B (IalB) protein"/>
    <property type="match status" value="1"/>
</dbReference>
<sequence>MKIVISSFAIALLTASASSAQPSLVKQFDDWNVLSYPSNGKDVCYVLTMPTRSEPANVDHGSNYFIVAPATRGQAKYDPQARFGYQLKSGSRVRLDVGDKTFWLFTKGDSAWMQNAAREPELVGALRAGAEMLLKATSQRGTNTTYSFSLAGVTAALKKLDDCR</sequence>
<dbReference type="Proteomes" id="UP000232164">
    <property type="component" value="Unassembled WGS sequence"/>
</dbReference>
<keyword evidence="1" id="KW-0732">Signal</keyword>
<dbReference type="InterPro" id="IPR038696">
    <property type="entry name" value="IalB_sf"/>
</dbReference>
<comment type="caution">
    <text evidence="2">The sequence shown here is derived from an EMBL/GenBank/DDBJ whole genome shotgun (WGS) entry which is preliminary data.</text>
</comment>
<gene>
    <name evidence="2" type="ORF">CWR43_29950</name>
</gene>
<evidence type="ECO:0000313" key="2">
    <source>
        <dbReference type="EMBL" id="PKA39903.1"/>
    </source>
</evidence>
<dbReference type="EMBL" id="PIQN01000025">
    <property type="protein sequence ID" value="PKA39903.1"/>
    <property type="molecule type" value="Genomic_DNA"/>
</dbReference>
<organism evidence="2 3">
    <name type="scientific">Rhizobium sullae</name>
    <name type="common">Rhizobium hedysari</name>
    <dbReference type="NCBI Taxonomy" id="50338"/>
    <lineage>
        <taxon>Bacteria</taxon>
        <taxon>Pseudomonadati</taxon>
        <taxon>Pseudomonadota</taxon>
        <taxon>Alphaproteobacteria</taxon>
        <taxon>Hyphomicrobiales</taxon>
        <taxon>Rhizobiaceae</taxon>
        <taxon>Rhizobium/Agrobacterium group</taxon>
        <taxon>Rhizobium</taxon>
    </lineage>
</organism>
<name>A0A2N0D1B2_RHISU</name>
<reference evidence="2 3" key="2">
    <citation type="submission" date="2017-12" db="EMBL/GenBank/DDBJ databases">
        <title>Genome sequence of Rhizobium sullae HCNT1 isolated from Sulla coronaria nodules and featuring peculiar denitrification phenotypes.</title>
        <authorList>
            <person name="De Diego-Diaz B."/>
            <person name="Treu L."/>
            <person name="Campanaro S."/>
            <person name="Da Silva Duarte V."/>
            <person name="Basaglia M."/>
            <person name="Favaro L."/>
            <person name="Casella S."/>
            <person name="Squartini A."/>
        </authorList>
    </citation>
    <scope>NUCLEOTIDE SEQUENCE [LARGE SCALE GENOMIC DNA]</scope>
    <source>
        <strain evidence="2 3">HCNT1</strain>
    </source>
</reference>
<dbReference type="InterPro" id="IPR010642">
    <property type="entry name" value="Invasion_prot_B"/>
</dbReference>
<evidence type="ECO:0000256" key="1">
    <source>
        <dbReference type="SAM" id="SignalP"/>
    </source>
</evidence>
<dbReference type="Pfam" id="PF06776">
    <property type="entry name" value="IalB"/>
    <property type="match status" value="1"/>
</dbReference>
<feature type="chain" id="PRO_5014832280" description="Invasion associated locus B family protein" evidence="1">
    <location>
        <begin position="21"/>
        <end position="164"/>
    </location>
</feature>